<dbReference type="KEGG" id="amr:AM1_1372"/>
<accession>B0C6I3</accession>
<gene>
    <name evidence="2" type="ordered locus">AM1_1372</name>
</gene>
<protein>
    <submittedName>
        <fullName evidence="2">Uncharacterized protein</fullName>
    </submittedName>
</protein>
<dbReference type="RefSeq" id="WP_012161936.1">
    <property type="nucleotide sequence ID" value="NC_009925.1"/>
</dbReference>
<dbReference type="AlphaFoldDB" id="B0C6I3"/>
<dbReference type="Proteomes" id="UP000000268">
    <property type="component" value="Chromosome"/>
</dbReference>
<evidence type="ECO:0000256" key="1">
    <source>
        <dbReference type="SAM" id="MobiDB-lite"/>
    </source>
</evidence>
<evidence type="ECO:0000313" key="3">
    <source>
        <dbReference type="Proteomes" id="UP000000268"/>
    </source>
</evidence>
<sequence>MGKNTRCAAFLLGLPSSKGKEESDGSGRNAIAHRHPHHQYTLQLDSSYPNTHSLGNA</sequence>
<name>B0C6I3_ACAM1</name>
<evidence type="ECO:0000313" key="2">
    <source>
        <dbReference type="EMBL" id="ABW26404.1"/>
    </source>
</evidence>
<proteinExistence type="predicted"/>
<organism evidence="2 3">
    <name type="scientific">Acaryochloris marina (strain MBIC 11017)</name>
    <dbReference type="NCBI Taxonomy" id="329726"/>
    <lineage>
        <taxon>Bacteria</taxon>
        <taxon>Bacillati</taxon>
        <taxon>Cyanobacteriota</taxon>
        <taxon>Cyanophyceae</taxon>
        <taxon>Acaryochloridales</taxon>
        <taxon>Acaryochloridaceae</taxon>
        <taxon>Acaryochloris</taxon>
    </lineage>
</organism>
<keyword evidence="3" id="KW-1185">Reference proteome</keyword>
<reference evidence="2 3" key="1">
    <citation type="journal article" date="2008" name="Proc. Natl. Acad. Sci. U.S.A.">
        <title>Niche adaptation and genome expansion in the chlorophyll d-producing cyanobacterium Acaryochloris marina.</title>
        <authorList>
            <person name="Swingley W.D."/>
            <person name="Chen M."/>
            <person name="Cheung P.C."/>
            <person name="Conrad A.L."/>
            <person name="Dejesa L.C."/>
            <person name="Hao J."/>
            <person name="Honchak B.M."/>
            <person name="Karbach L.E."/>
            <person name="Kurdoglu A."/>
            <person name="Lahiri S."/>
            <person name="Mastrian S.D."/>
            <person name="Miyashita H."/>
            <person name="Page L."/>
            <person name="Ramakrishna P."/>
            <person name="Satoh S."/>
            <person name="Sattley W.M."/>
            <person name="Shimada Y."/>
            <person name="Taylor H.L."/>
            <person name="Tomo T."/>
            <person name="Tsuchiya T."/>
            <person name="Wang Z.T."/>
            <person name="Raymond J."/>
            <person name="Mimuro M."/>
            <person name="Blankenship R.E."/>
            <person name="Touchman J.W."/>
        </authorList>
    </citation>
    <scope>NUCLEOTIDE SEQUENCE [LARGE SCALE GENOMIC DNA]</scope>
    <source>
        <strain evidence="3">MBIC 11017</strain>
    </source>
</reference>
<dbReference type="HOGENOM" id="CLU_2985904_0_0_3"/>
<dbReference type="EMBL" id="CP000828">
    <property type="protein sequence ID" value="ABW26404.1"/>
    <property type="molecule type" value="Genomic_DNA"/>
</dbReference>
<feature type="region of interest" description="Disordered" evidence="1">
    <location>
        <begin position="15"/>
        <end position="36"/>
    </location>
</feature>